<keyword evidence="1" id="KW-0472">Membrane</keyword>
<evidence type="ECO:0000313" key="3">
    <source>
        <dbReference type="Proteomes" id="UP000184203"/>
    </source>
</evidence>
<evidence type="ECO:0000256" key="1">
    <source>
        <dbReference type="SAM" id="Phobius"/>
    </source>
</evidence>
<dbReference type="Proteomes" id="UP000184203">
    <property type="component" value="Unassembled WGS sequence"/>
</dbReference>
<sequence>MNSQSHSKTKPQLASRIVVTWVELTLVGLVGGIIGTSIGGPPGLIVYFITTLASVGIVFYNVNQLIQQWIALSSSDGQDTS</sequence>
<feature type="transmembrane region" description="Helical" evidence="1">
    <location>
        <begin position="21"/>
        <end position="38"/>
    </location>
</feature>
<proteinExistence type="predicted"/>
<keyword evidence="1" id="KW-1133">Transmembrane helix</keyword>
<protein>
    <submittedName>
        <fullName evidence="2">Uncharacterized protein</fullName>
    </submittedName>
</protein>
<keyword evidence="1" id="KW-0812">Transmembrane</keyword>
<organism evidence="2 3">
    <name type="scientific">Haladaptatus paucihalophilus DX253</name>
    <dbReference type="NCBI Taxonomy" id="797209"/>
    <lineage>
        <taxon>Archaea</taxon>
        <taxon>Methanobacteriati</taxon>
        <taxon>Methanobacteriota</taxon>
        <taxon>Stenosarchaea group</taxon>
        <taxon>Halobacteria</taxon>
        <taxon>Halobacteriales</taxon>
        <taxon>Haladaptataceae</taxon>
        <taxon>Haladaptatus</taxon>
    </lineage>
</organism>
<accession>A0A1M7BW69</accession>
<name>A0A1M7BW69_HALPU</name>
<gene>
    <name evidence="2" type="ORF">SAMN05444342_4187</name>
</gene>
<dbReference type="EMBL" id="FRAN01000009">
    <property type="protein sequence ID" value="SHL59153.1"/>
    <property type="molecule type" value="Genomic_DNA"/>
</dbReference>
<reference evidence="3" key="1">
    <citation type="submission" date="2016-11" db="EMBL/GenBank/DDBJ databases">
        <authorList>
            <person name="Varghese N."/>
            <person name="Submissions S."/>
        </authorList>
    </citation>
    <scope>NUCLEOTIDE SEQUENCE [LARGE SCALE GENOMIC DNA]</scope>
    <source>
        <strain evidence="3">DX253</strain>
    </source>
</reference>
<dbReference type="AlphaFoldDB" id="A0A1M7BW69"/>
<keyword evidence="3" id="KW-1185">Reference proteome</keyword>
<feature type="transmembrane region" description="Helical" evidence="1">
    <location>
        <begin position="44"/>
        <end position="62"/>
    </location>
</feature>
<evidence type="ECO:0000313" key="2">
    <source>
        <dbReference type="EMBL" id="SHL59153.1"/>
    </source>
</evidence>